<dbReference type="InterPro" id="IPR006976">
    <property type="entry name" value="VanZ-like"/>
</dbReference>
<dbReference type="InterPro" id="IPR053150">
    <property type="entry name" value="Teicoplanin_resist-assoc"/>
</dbReference>
<reference evidence="3 4" key="1">
    <citation type="submission" date="2017-05" db="EMBL/GenBank/DDBJ databases">
        <title>Vagococcus spp. assemblies.</title>
        <authorList>
            <person name="Gulvik C.A."/>
        </authorList>
    </citation>
    <scope>NUCLEOTIDE SEQUENCE [LARGE SCALE GENOMIC DNA]</scope>
    <source>
        <strain evidence="3 4">CCUG 41755</strain>
    </source>
</reference>
<feature type="transmembrane region" description="Helical" evidence="1">
    <location>
        <begin position="187"/>
        <end position="207"/>
    </location>
</feature>
<keyword evidence="1" id="KW-0472">Membrane</keyword>
<keyword evidence="1" id="KW-0812">Transmembrane</keyword>
<evidence type="ECO:0000256" key="1">
    <source>
        <dbReference type="SAM" id="Phobius"/>
    </source>
</evidence>
<accession>A0A430A7F0</accession>
<organism evidence="3 4">
    <name type="scientific">Vagococcus fessus</name>
    <dbReference type="NCBI Taxonomy" id="120370"/>
    <lineage>
        <taxon>Bacteria</taxon>
        <taxon>Bacillati</taxon>
        <taxon>Bacillota</taxon>
        <taxon>Bacilli</taxon>
        <taxon>Lactobacillales</taxon>
        <taxon>Enterococcaceae</taxon>
        <taxon>Vagococcus</taxon>
    </lineage>
</organism>
<dbReference type="Pfam" id="PF04892">
    <property type="entry name" value="VanZ"/>
    <property type="match status" value="1"/>
</dbReference>
<evidence type="ECO:0000313" key="3">
    <source>
        <dbReference type="EMBL" id="RSU03015.1"/>
    </source>
</evidence>
<dbReference type="OrthoDB" id="4822551at2"/>
<feature type="transmembrane region" description="Helical" evidence="1">
    <location>
        <begin position="95"/>
        <end position="115"/>
    </location>
</feature>
<dbReference type="RefSeq" id="WP_126831226.1">
    <property type="nucleotide sequence ID" value="NZ_CBCRYB010000004.1"/>
</dbReference>
<gene>
    <name evidence="3" type="ORF">CBF31_04620</name>
</gene>
<feature type="transmembrane region" description="Helical" evidence="1">
    <location>
        <begin position="127"/>
        <end position="148"/>
    </location>
</feature>
<keyword evidence="1" id="KW-1133">Transmembrane helix</keyword>
<evidence type="ECO:0000313" key="4">
    <source>
        <dbReference type="Proteomes" id="UP000287101"/>
    </source>
</evidence>
<keyword evidence="4" id="KW-1185">Reference proteome</keyword>
<feature type="transmembrane region" description="Helical" evidence="1">
    <location>
        <begin position="154"/>
        <end position="175"/>
    </location>
</feature>
<dbReference type="EMBL" id="NGJY01000002">
    <property type="protein sequence ID" value="RSU03015.1"/>
    <property type="molecule type" value="Genomic_DNA"/>
</dbReference>
<comment type="caution">
    <text evidence="3">The sequence shown here is derived from an EMBL/GenBank/DDBJ whole genome shotgun (WGS) entry which is preliminary data.</text>
</comment>
<name>A0A430A7F0_9ENTE</name>
<protein>
    <recommendedName>
        <fullName evidence="2">VanZ-like domain-containing protein</fullName>
    </recommendedName>
</protein>
<sequence>MLPFYLSFSDLLMVHPTSIIGLVIVSISLGFLLRNRTLTNKVQTIISCLLFYCYLVLSLTNVFGIPTVMELSRLTSLGQPLFNPNLEMMPLADGFSFSFILNVIAFMPFGFLVPMISPTYSKWYKTVLLGFLFSLSIEISQLFTLYRATDINDLLTNTFGTLLGYLIFSIINKMFKKNPVPALHKDPTGFLPPLIVGVAFLNVFLIWN</sequence>
<dbReference type="PANTHER" id="PTHR36834:SF2">
    <property type="entry name" value="MEMBRANE PROTEIN"/>
    <property type="match status" value="1"/>
</dbReference>
<proteinExistence type="predicted"/>
<dbReference type="PANTHER" id="PTHR36834">
    <property type="entry name" value="MEMBRANE PROTEIN-RELATED"/>
    <property type="match status" value="1"/>
</dbReference>
<feature type="transmembrane region" description="Helical" evidence="1">
    <location>
        <begin position="12"/>
        <end position="33"/>
    </location>
</feature>
<feature type="transmembrane region" description="Helical" evidence="1">
    <location>
        <begin position="45"/>
        <end position="65"/>
    </location>
</feature>
<dbReference type="AlphaFoldDB" id="A0A430A7F0"/>
<feature type="domain" description="VanZ-like" evidence="2">
    <location>
        <begin position="69"/>
        <end position="171"/>
    </location>
</feature>
<evidence type="ECO:0000259" key="2">
    <source>
        <dbReference type="Pfam" id="PF04892"/>
    </source>
</evidence>
<dbReference type="Proteomes" id="UP000287101">
    <property type="component" value="Unassembled WGS sequence"/>
</dbReference>